<protein>
    <recommendedName>
        <fullName evidence="3">Sulfotransferase domain-containing protein</fullName>
    </recommendedName>
</protein>
<comment type="caution">
    <text evidence="4">The sequence shown here is derived from an EMBL/GenBank/DDBJ whole genome shotgun (WGS) entry which is preliminary data.</text>
</comment>
<dbReference type="PANTHER" id="PTHR11783">
    <property type="entry name" value="SULFOTRANSFERASE SULT"/>
    <property type="match status" value="1"/>
</dbReference>
<dbReference type="GeneID" id="301327659"/>
<accession>A0ABU0K1Y8</accession>
<keyword evidence="5" id="KW-1185">Reference proteome</keyword>
<dbReference type="EMBL" id="JAUSWM010000004">
    <property type="protein sequence ID" value="MDQ0483376.1"/>
    <property type="molecule type" value="Genomic_DNA"/>
</dbReference>
<dbReference type="SUPFAM" id="SSF52540">
    <property type="entry name" value="P-loop containing nucleoside triphosphate hydrolases"/>
    <property type="match status" value="1"/>
</dbReference>
<evidence type="ECO:0000313" key="5">
    <source>
        <dbReference type="Proteomes" id="UP001226720"/>
    </source>
</evidence>
<dbReference type="Gene3D" id="3.40.50.300">
    <property type="entry name" value="P-loop containing nucleotide triphosphate hydrolases"/>
    <property type="match status" value="1"/>
</dbReference>
<evidence type="ECO:0000256" key="2">
    <source>
        <dbReference type="ARBA" id="ARBA00022679"/>
    </source>
</evidence>
<gene>
    <name evidence="4" type="ORF">QO000_002358</name>
</gene>
<dbReference type="Proteomes" id="UP001226720">
    <property type="component" value="Unassembled WGS sequence"/>
</dbReference>
<evidence type="ECO:0000313" key="4">
    <source>
        <dbReference type="EMBL" id="MDQ0483376.1"/>
    </source>
</evidence>
<dbReference type="RefSeq" id="WP_301552068.1">
    <property type="nucleotide sequence ID" value="NZ_JAQRMZ010000006.1"/>
</dbReference>
<comment type="similarity">
    <text evidence="1">Belongs to the sulfotransferase 1 family.</text>
</comment>
<proteinExistence type="inferred from homology"/>
<dbReference type="Pfam" id="PF00685">
    <property type="entry name" value="Sulfotransfer_1"/>
    <property type="match status" value="1"/>
</dbReference>
<keyword evidence="2" id="KW-0808">Transferase</keyword>
<feature type="domain" description="Sulfotransferase" evidence="3">
    <location>
        <begin position="11"/>
        <end position="237"/>
    </location>
</feature>
<sequence>MTSDLIKPFFVNSIAKSGTHLLRPLLEGVPNLQHDAFIYPGHLHQLDEHRKILSKLKPNHFANGHLFHSQEYVQMIKQLHLKQLFLYRDPRDIVVSYAYFFMRFPDHPYRVYFTENNMSVKERCSYFINGNLTGGLLRPNINNWYRKFLGWKNEDGVLPISYESLVHSDLSQKEQLERILHYLNNDKESLEFDKVIDQMQRNADPSKSLTYRKGTSGDWQSEFDADLKRDFKTVAGDLLIELGYEKDKNW</sequence>
<dbReference type="InterPro" id="IPR000863">
    <property type="entry name" value="Sulfotransferase_dom"/>
</dbReference>
<evidence type="ECO:0000259" key="3">
    <source>
        <dbReference type="Pfam" id="PF00685"/>
    </source>
</evidence>
<name>A0ABU0K1Y8_9BACL</name>
<evidence type="ECO:0000256" key="1">
    <source>
        <dbReference type="ARBA" id="ARBA00005771"/>
    </source>
</evidence>
<reference evidence="4" key="1">
    <citation type="submission" date="2023-07" db="EMBL/GenBank/DDBJ databases">
        <title>Genomic Encyclopedia of Type Strains, Phase IV (KMG-IV): sequencing the most valuable type-strain genomes for metagenomic binning, comparative biology and taxonomic classification.</title>
        <authorList>
            <person name="Goeker M."/>
        </authorList>
    </citation>
    <scope>NUCLEOTIDE SEQUENCE [LARGE SCALE GENOMIC DNA]</scope>
    <source>
        <strain evidence="4">JSM 076093</strain>
    </source>
</reference>
<organism evidence="4 5">
    <name type="scientific">Guptibacillus hwajinpoensis</name>
    <dbReference type="NCBI Taxonomy" id="208199"/>
    <lineage>
        <taxon>Bacteria</taxon>
        <taxon>Bacillati</taxon>
        <taxon>Bacillota</taxon>
        <taxon>Bacilli</taxon>
        <taxon>Bacillales</taxon>
        <taxon>Guptibacillaceae</taxon>
        <taxon>Guptibacillus</taxon>
    </lineage>
</organism>
<dbReference type="InterPro" id="IPR027417">
    <property type="entry name" value="P-loop_NTPase"/>
</dbReference>